<organism evidence="2 3">
    <name type="scientific">Pristionchus fissidentatus</name>
    <dbReference type="NCBI Taxonomy" id="1538716"/>
    <lineage>
        <taxon>Eukaryota</taxon>
        <taxon>Metazoa</taxon>
        <taxon>Ecdysozoa</taxon>
        <taxon>Nematoda</taxon>
        <taxon>Chromadorea</taxon>
        <taxon>Rhabditida</taxon>
        <taxon>Rhabditina</taxon>
        <taxon>Diplogasteromorpha</taxon>
        <taxon>Diplogasteroidea</taxon>
        <taxon>Neodiplogasteridae</taxon>
        <taxon>Pristionchus</taxon>
    </lineage>
</organism>
<dbReference type="EMBL" id="BTSY01000005">
    <property type="protein sequence ID" value="GMT28663.1"/>
    <property type="molecule type" value="Genomic_DNA"/>
</dbReference>
<evidence type="ECO:0000256" key="1">
    <source>
        <dbReference type="SAM" id="MobiDB-lite"/>
    </source>
</evidence>
<proteinExistence type="predicted"/>
<evidence type="ECO:0000313" key="2">
    <source>
        <dbReference type="EMBL" id="GMT28663.1"/>
    </source>
</evidence>
<protein>
    <submittedName>
        <fullName evidence="2">Uncharacterized protein</fullName>
    </submittedName>
</protein>
<feature type="compositionally biased region" description="Acidic residues" evidence="1">
    <location>
        <begin position="178"/>
        <end position="191"/>
    </location>
</feature>
<name>A0AAV5WE81_9BILA</name>
<accession>A0AAV5WE81</accession>
<dbReference type="AlphaFoldDB" id="A0AAV5WE81"/>
<evidence type="ECO:0000313" key="3">
    <source>
        <dbReference type="Proteomes" id="UP001432322"/>
    </source>
</evidence>
<feature type="compositionally biased region" description="Basic residues" evidence="1">
    <location>
        <begin position="163"/>
        <end position="173"/>
    </location>
</feature>
<comment type="caution">
    <text evidence="2">The sequence shown here is derived from an EMBL/GenBank/DDBJ whole genome shotgun (WGS) entry which is preliminary data.</text>
</comment>
<sequence length="233" mass="26895">MFITERRLEEHEIKGQHTFPVKKDTMRDYAIKMFGMSIETKEAAKLAVQQDSLVLSSGNSQPVPVEGWSLKKVVRTAISPASRTFAINFFNKNRSLDPPRRACPRVCSQEMQEHKTGNDYTFKLSEVYSEKQLMSLFSRMEKKRLQEEENMKTKGAAGTKANKATRKGGKRGARKVEENEEEEEESDEDFVLEEDEGDFIRGCVNERRNSFSIEIGSLQTLFRRFIYEFVVEV</sequence>
<feature type="region of interest" description="Disordered" evidence="1">
    <location>
        <begin position="145"/>
        <end position="191"/>
    </location>
</feature>
<gene>
    <name evidence="2" type="ORF">PFISCL1PPCAC_19960</name>
</gene>
<keyword evidence="3" id="KW-1185">Reference proteome</keyword>
<reference evidence="2" key="1">
    <citation type="submission" date="2023-10" db="EMBL/GenBank/DDBJ databases">
        <title>Genome assembly of Pristionchus species.</title>
        <authorList>
            <person name="Yoshida K."/>
            <person name="Sommer R.J."/>
        </authorList>
    </citation>
    <scope>NUCLEOTIDE SEQUENCE</scope>
    <source>
        <strain evidence="2">RS5133</strain>
    </source>
</reference>
<feature type="compositionally biased region" description="Low complexity" evidence="1">
    <location>
        <begin position="153"/>
        <end position="162"/>
    </location>
</feature>
<dbReference type="Proteomes" id="UP001432322">
    <property type="component" value="Unassembled WGS sequence"/>
</dbReference>